<feature type="domain" description="Pyridine nucleotide-disulphide oxidoreductase dimerisation" evidence="9">
    <location>
        <begin position="347"/>
        <end position="453"/>
    </location>
</feature>
<dbReference type="PANTHER" id="PTHR42737:SF2">
    <property type="entry name" value="GLUTATHIONE REDUCTASE"/>
    <property type="match status" value="1"/>
</dbReference>
<comment type="similarity">
    <text evidence="2 8">Belongs to the class-I pyridine nucleotide-disulfide oxidoreductase family.</text>
</comment>
<dbReference type="InterPro" id="IPR036188">
    <property type="entry name" value="FAD/NAD-bd_sf"/>
</dbReference>
<evidence type="ECO:0000256" key="4">
    <source>
        <dbReference type="ARBA" id="ARBA00022827"/>
    </source>
</evidence>
<keyword evidence="12" id="KW-1185">Reference proteome</keyword>
<dbReference type="PROSITE" id="PS00076">
    <property type="entry name" value="PYRIDINE_REDOX_1"/>
    <property type="match status" value="1"/>
</dbReference>
<evidence type="ECO:0000256" key="8">
    <source>
        <dbReference type="RuleBase" id="RU003691"/>
    </source>
</evidence>
<keyword evidence="5 8" id="KW-0560">Oxidoreductase</keyword>
<keyword evidence="7 8" id="KW-0676">Redox-active center</keyword>
<dbReference type="PRINTS" id="PR00411">
    <property type="entry name" value="PNDRDTASEI"/>
</dbReference>
<evidence type="ECO:0000256" key="7">
    <source>
        <dbReference type="ARBA" id="ARBA00023284"/>
    </source>
</evidence>
<dbReference type="InterPro" id="IPR004099">
    <property type="entry name" value="Pyr_nucl-diS_OxRdtase_dimer"/>
</dbReference>
<dbReference type="InterPro" id="IPR016156">
    <property type="entry name" value="FAD/NAD-linked_Rdtase_dimer_sf"/>
</dbReference>
<dbReference type="InterPro" id="IPR023753">
    <property type="entry name" value="FAD/NAD-binding_dom"/>
</dbReference>
<dbReference type="SUPFAM" id="SSF55424">
    <property type="entry name" value="FAD/NAD-linked reductases, dimerisation (C-terminal) domain"/>
    <property type="match status" value="1"/>
</dbReference>
<organism evidence="11 12">
    <name type="scientific">Gloeocapsopsis crepidinum LEGE 06123</name>
    <dbReference type="NCBI Taxonomy" id="588587"/>
    <lineage>
        <taxon>Bacteria</taxon>
        <taxon>Bacillati</taxon>
        <taxon>Cyanobacteriota</taxon>
        <taxon>Cyanophyceae</taxon>
        <taxon>Oscillatoriophycideae</taxon>
        <taxon>Chroococcales</taxon>
        <taxon>Chroococcaceae</taxon>
        <taxon>Gloeocapsopsis</taxon>
    </lineage>
</organism>
<evidence type="ECO:0000256" key="6">
    <source>
        <dbReference type="ARBA" id="ARBA00023157"/>
    </source>
</evidence>
<keyword evidence="3 8" id="KW-0285">Flavoprotein</keyword>
<dbReference type="Gene3D" id="3.30.390.30">
    <property type="match status" value="1"/>
</dbReference>
<dbReference type="GO" id="GO:0004362">
    <property type="term" value="F:glutathione-disulfide reductase (NADPH) activity"/>
    <property type="evidence" value="ECO:0007669"/>
    <property type="project" value="UniProtKB-EC"/>
</dbReference>
<evidence type="ECO:0000256" key="2">
    <source>
        <dbReference type="ARBA" id="ARBA00007532"/>
    </source>
</evidence>
<dbReference type="Pfam" id="PF07992">
    <property type="entry name" value="Pyr_redox_2"/>
    <property type="match status" value="1"/>
</dbReference>
<keyword evidence="6" id="KW-1015">Disulfide bond</keyword>
<dbReference type="PRINTS" id="PR00368">
    <property type="entry name" value="FADPNR"/>
</dbReference>
<name>A0ABR9UP10_9CHRO</name>
<dbReference type="RefSeq" id="WP_193930995.1">
    <property type="nucleotide sequence ID" value="NZ_CAWPMZ010000139.1"/>
</dbReference>
<evidence type="ECO:0000313" key="11">
    <source>
        <dbReference type="EMBL" id="MBE9189770.1"/>
    </source>
</evidence>
<sequence length="456" mass="49637">MSYNFDLFIIGAGPGGIAAAKQAASYGKRVAIAEQEVIGGTCVNRGCIPKKLIVYAADVALQDKIAPNYGWSECQRQFDWSKFIAKVYQHVKSIQKSYLETLHKKDVELIRGRVKFVDPHTVEIGDCALLSTGGDRKITADKILIAVGGHPNKPDIPGIEHAVTSREMFQIQQLPKRIAIVGGGYIGVEFASMMNAFGVEVTLMDTDELILDGFDKDIRSSVQDGLIQRGIRFLGKTTAKEIKQSAQGLQITLSGDTEQTITTDTILVATGRVPNTKDLGLENAGVELGKKGAIQVDDYNRTTQDNIFAVGDCISRVPLTPVARTEGEAVAKTAFGQPQKVDYEYVTSAVFARPEAATVGMTEDKAREKYGDAVRCYKTEFEPLLYSIVDRNEPTMMKLVVDSNTDQVLGAHMVGEHAADIIQSLAVAVRKGITKEDFDATIGIHPTTGEEFLTLD</sequence>
<dbReference type="EC" id="1.8.1.7" evidence="11"/>
<reference evidence="11 12" key="1">
    <citation type="submission" date="2020-10" db="EMBL/GenBank/DDBJ databases">
        <authorList>
            <person name="Castelo-Branco R."/>
            <person name="Eusebio N."/>
            <person name="Adriana R."/>
            <person name="Vieira A."/>
            <person name="Brugerolle De Fraissinette N."/>
            <person name="Rezende De Castro R."/>
            <person name="Schneider M.P."/>
            <person name="Vasconcelos V."/>
            <person name="Leao P.N."/>
        </authorList>
    </citation>
    <scope>NUCLEOTIDE SEQUENCE [LARGE SCALE GENOMIC DNA]</scope>
    <source>
        <strain evidence="11 12">LEGE 06123</strain>
    </source>
</reference>
<accession>A0ABR9UP10</accession>
<evidence type="ECO:0000313" key="12">
    <source>
        <dbReference type="Proteomes" id="UP000651156"/>
    </source>
</evidence>
<dbReference type="PANTHER" id="PTHR42737">
    <property type="entry name" value="GLUTATHIONE REDUCTASE"/>
    <property type="match status" value="1"/>
</dbReference>
<dbReference type="InterPro" id="IPR012999">
    <property type="entry name" value="Pyr_OxRdtase_I_AS"/>
</dbReference>
<dbReference type="NCBIfam" id="NF004776">
    <property type="entry name" value="PRK06116.1"/>
    <property type="match status" value="1"/>
</dbReference>
<dbReference type="Proteomes" id="UP000651156">
    <property type="component" value="Unassembled WGS sequence"/>
</dbReference>
<keyword evidence="4 8" id="KW-0274">FAD</keyword>
<dbReference type="PIRSF" id="PIRSF000350">
    <property type="entry name" value="Mercury_reductase_MerA"/>
    <property type="match status" value="1"/>
</dbReference>
<evidence type="ECO:0000259" key="9">
    <source>
        <dbReference type="Pfam" id="PF02852"/>
    </source>
</evidence>
<protein>
    <submittedName>
        <fullName evidence="11">Glutathione-disulfide reductase</fullName>
        <ecNumber evidence="11">1.8.1.7</ecNumber>
    </submittedName>
</protein>
<dbReference type="InterPro" id="IPR046952">
    <property type="entry name" value="GSHR/TRXR-like"/>
</dbReference>
<evidence type="ECO:0000256" key="1">
    <source>
        <dbReference type="ARBA" id="ARBA00001974"/>
    </source>
</evidence>
<gene>
    <name evidence="11" type="primary">gorA</name>
    <name evidence="11" type="ORF">IQ230_05190</name>
</gene>
<comment type="caution">
    <text evidence="11">The sequence shown here is derived from an EMBL/GenBank/DDBJ whole genome shotgun (WGS) entry which is preliminary data.</text>
</comment>
<evidence type="ECO:0000256" key="5">
    <source>
        <dbReference type="ARBA" id="ARBA00023002"/>
    </source>
</evidence>
<dbReference type="Gene3D" id="3.50.50.60">
    <property type="entry name" value="FAD/NAD(P)-binding domain"/>
    <property type="match status" value="2"/>
</dbReference>
<dbReference type="InterPro" id="IPR001100">
    <property type="entry name" value="Pyr_nuc-diS_OxRdtase"/>
</dbReference>
<evidence type="ECO:0000256" key="3">
    <source>
        <dbReference type="ARBA" id="ARBA00022630"/>
    </source>
</evidence>
<proteinExistence type="inferred from homology"/>
<dbReference type="EMBL" id="JADEWN010000008">
    <property type="protein sequence ID" value="MBE9189770.1"/>
    <property type="molecule type" value="Genomic_DNA"/>
</dbReference>
<dbReference type="SUPFAM" id="SSF51905">
    <property type="entry name" value="FAD/NAD(P)-binding domain"/>
    <property type="match status" value="1"/>
</dbReference>
<evidence type="ECO:0000259" key="10">
    <source>
        <dbReference type="Pfam" id="PF07992"/>
    </source>
</evidence>
<comment type="cofactor">
    <cofactor evidence="1">
        <name>FAD</name>
        <dbReference type="ChEBI" id="CHEBI:57692"/>
    </cofactor>
</comment>
<dbReference type="Pfam" id="PF02852">
    <property type="entry name" value="Pyr_redox_dim"/>
    <property type="match status" value="1"/>
</dbReference>
<feature type="domain" description="FAD/NAD(P)-binding" evidence="10">
    <location>
        <begin position="5"/>
        <end position="327"/>
    </location>
</feature>